<dbReference type="GO" id="GO:0009088">
    <property type="term" value="P:threonine biosynthetic process"/>
    <property type="evidence" value="ECO:0007669"/>
    <property type="project" value="UniProtKB-UniPathway"/>
</dbReference>
<evidence type="ECO:0000259" key="16">
    <source>
        <dbReference type="Pfam" id="PF02784"/>
    </source>
</evidence>
<comment type="pathway">
    <text evidence="2 13">Amino-acid biosynthesis; L-lysine biosynthesis via DAP pathway; (S)-tetrahydrodipicolinate from L-aspartate: step 1/4.</text>
</comment>
<dbReference type="EC" id="2.7.2.4" evidence="3"/>
<comment type="similarity">
    <text evidence="12">Belongs to the Orn/Lys/Arg decarboxylase class-II family.</text>
</comment>
<dbReference type="RefSeq" id="WP_111335825.1">
    <property type="nucleotide sequence ID" value="NZ_CP030032.1"/>
</dbReference>
<evidence type="ECO:0000256" key="12">
    <source>
        <dbReference type="RuleBase" id="RU003737"/>
    </source>
</evidence>
<dbReference type="PIRSF" id="PIRSF036459">
    <property type="entry name" value="DAP_dec_asp_kin"/>
    <property type="match status" value="1"/>
</dbReference>
<dbReference type="PANTHER" id="PTHR43727">
    <property type="entry name" value="DIAMINOPIMELATE DECARBOXYLASE"/>
    <property type="match status" value="1"/>
</dbReference>
<dbReference type="InterPro" id="IPR001048">
    <property type="entry name" value="Asp/Glu/Uridylate_kinase"/>
</dbReference>
<dbReference type="SUPFAM" id="SSF51419">
    <property type="entry name" value="PLP-binding barrel"/>
    <property type="match status" value="1"/>
</dbReference>
<reference evidence="18 19" key="1">
    <citation type="submission" date="2018-06" db="EMBL/GenBank/DDBJ databases">
        <title>Lujinxingia sediminis gen. nov. sp. nov., a new facultative anaerobic member of the class Deltaproteobacteria, and proposal of Lujinxingaceae fam. nov.</title>
        <authorList>
            <person name="Guo L.-Y."/>
            <person name="Li C.-M."/>
            <person name="Wang S."/>
            <person name="Du Z.-J."/>
        </authorList>
    </citation>
    <scope>NUCLEOTIDE SEQUENCE [LARGE SCALE GENOMIC DNA]</scope>
    <source>
        <strain evidence="18 19">FA350</strain>
    </source>
</reference>
<dbReference type="InterPro" id="IPR022643">
    <property type="entry name" value="De-COase2_C"/>
</dbReference>
<dbReference type="Pfam" id="PF00696">
    <property type="entry name" value="AA_kinase"/>
    <property type="match status" value="1"/>
</dbReference>
<dbReference type="InterPro" id="IPR001341">
    <property type="entry name" value="Asp_kinase"/>
</dbReference>
<evidence type="ECO:0000256" key="13">
    <source>
        <dbReference type="RuleBase" id="RU004249"/>
    </source>
</evidence>
<gene>
    <name evidence="18" type="ORF">DN745_14090</name>
</gene>
<feature type="domain" description="Aspartokinase ACT" evidence="17">
    <location>
        <begin position="412"/>
        <end position="469"/>
    </location>
</feature>
<evidence type="ECO:0000256" key="4">
    <source>
        <dbReference type="ARBA" id="ARBA00022679"/>
    </source>
</evidence>
<dbReference type="InterPro" id="IPR000183">
    <property type="entry name" value="Orn/DAP/Arg_de-COase"/>
</dbReference>
<dbReference type="GO" id="GO:0004072">
    <property type="term" value="F:aspartate kinase activity"/>
    <property type="evidence" value="ECO:0007669"/>
    <property type="project" value="UniProtKB-EC"/>
</dbReference>
<dbReference type="InterPro" id="IPR002986">
    <property type="entry name" value="DAP_deCOOHase_LysA"/>
</dbReference>
<dbReference type="UniPathway" id="UPA00050">
    <property type="reaction ID" value="UER00461"/>
</dbReference>
<dbReference type="PRINTS" id="PR01179">
    <property type="entry name" value="ODADCRBXLASE"/>
</dbReference>
<dbReference type="NCBIfam" id="NF006515">
    <property type="entry name" value="PRK08961.1"/>
    <property type="match status" value="1"/>
</dbReference>
<dbReference type="EMBL" id="CP030032">
    <property type="protein sequence ID" value="AWV90397.1"/>
    <property type="molecule type" value="Genomic_DNA"/>
</dbReference>
<dbReference type="PROSITE" id="PS00324">
    <property type="entry name" value="ASPARTOKINASE"/>
    <property type="match status" value="1"/>
</dbReference>
<feature type="domain" description="Orn/DAP/Arg decarboxylase 2 C-terminal" evidence="14">
    <location>
        <begin position="519"/>
        <end position="851"/>
    </location>
</feature>
<dbReference type="Gene3D" id="3.30.70.260">
    <property type="match status" value="2"/>
</dbReference>
<feature type="modified residue" description="N6-(pyridoxal phosphate)lysine" evidence="11">
    <location>
        <position position="547"/>
    </location>
</feature>
<proteinExistence type="inferred from homology"/>
<protein>
    <recommendedName>
        <fullName evidence="3">aspartate kinase</fullName>
        <ecNumber evidence="3">2.7.2.4</ecNumber>
    </recommendedName>
</protein>
<dbReference type="Gene3D" id="3.40.1160.10">
    <property type="entry name" value="Acetylglutamate kinase-like"/>
    <property type="match status" value="1"/>
</dbReference>
<dbReference type="InterPro" id="IPR054352">
    <property type="entry name" value="ACT_Aspartokinase"/>
</dbReference>
<dbReference type="Pfam" id="PF22468">
    <property type="entry name" value="ACT_9"/>
    <property type="match status" value="1"/>
</dbReference>
<dbReference type="InterPro" id="IPR036393">
    <property type="entry name" value="AceGlu_kinase-like_sf"/>
</dbReference>
<keyword evidence="9 11" id="KW-0663">Pyridoxal phosphate</keyword>
<keyword evidence="8" id="KW-0067">ATP-binding</keyword>
<evidence type="ECO:0000259" key="17">
    <source>
        <dbReference type="Pfam" id="PF22468"/>
    </source>
</evidence>
<keyword evidence="19" id="KW-1185">Reference proteome</keyword>
<dbReference type="SUPFAM" id="SSF50621">
    <property type="entry name" value="Alanine racemase C-terminal domain-like"/>
    <property type="match status" value="1"/>
</dbReference>
<evidence type="ECO:0000313" key="18">
    <source>
        <dbReference type="EMBL" id="AWV90397.1"/>
    </source>
</evidence>
<sequence>MSPNRTSGADNSAPSADTFVVLKFGGTSVSTLERWQTVAEILEATLAENKRPFVVCSALSGVSNQLEALAALAPTGDYAELIDQIKARHRALADAMAVDADAALGEYFEEMDRMALGASLTREVSPKLHARIMALGELMSTRLGVAYLQSRGASITWRDARTMLVASDEPHINMHRHYLSAACTCTPDPALRQDLANEPAKIVLTQGFIARDAQDDTVLLGRGGSDTSAAYFAAKLGAERLEIWTDVPGMFTSNPRDIASARLLYELDYDEAQELATMGGKVLHPRCIAPVREQQIPLHIRCTLRPELEGTRISSDTQDFGAQVKSISQKRGVTLISMDTLGMWQQVGFMADAFAVFKSHGFSIDLVATSQTNVTVSLDPMANALEAQSIERLLADLNQVCVARQIGPCAVVSLVGRNIRSILDELGPAFEVFDEQSIYLLSQAASDLNLTVVVDEDQAERLVRNLHAHLFNRRLSDALFGPTWNELFAEEPEEASAFPIWWRTRRAELLALADDAPAYVYSAESLEQSVAAIQSLDAVDRIFYAMKANPHPDILRLFEKAGLGFECVSPGEVERVRELFPKIDAARILYTPNFAPRADYDFGFAQAGYLTLDNLYPLEAWPELFRGREIIVRIDPGRGRGHHKHVRTAGPQSKFGVSPDEIDRLIAAADAVDCTVVGLHTHVGSGIRTPDTWAENALFLASLRAHFPKLRLLNLGGGLGVPEQAGQAPLDVAAVGALLGQVKAVHPDLELWLEPGRFMVAQAGVLLARVTQTKQKGDIQYIGIETGMNSLIRPALYGAHHEILNLTRLNEPAVQTAEVVGPICETGDVLGHARRLPKTVEGDLILINTVGAYGHAMSSNYNLRAPAREIFMQ</sequence>
<dbReference type="OrthoDB" id="9802241at2"/>
<evidence type="ECO:0000256" key="11">
    <source>
        <dbReference type="PIRSR" id="PIRSR600183-50"/>
    </source>
</evidence>
<dbReference type="UniPathway" id="UPA00051">
    <property type="reaction ID" value="UER00462"/>
</dbReference>
<keyword evidence="5" id="KW-0547">Nucleotide-binding</keyword>
<dbReference type="GO" id="GO:0005524">
    <property type="term" value="F:ATP binding"/>
    <property type="evidence" value="ECO:0007669"/>
    <property type="project" value="UniProtKB-KW"/>
</dbReference>
<evidence type="ECO:0000256" key="9">
    <source>
        <dbReference type="ARBA" id="ARBA00022898"/>
    </source>
</evidence>
<evidence type="ECO:0000256" key="2">
    <source>
        <dbReference type="ARBA" id="ARBA00004766"/>
    </source>
</evidence>
<evidence type="ECO:0000256" key="5">
    <source>
        <dbReference type="ARBA" id="ARBA00022741"/>
    </source>
</evidence>
<dbReference type="InterPro" id="IPR018042">
    <property type="entry name" value="Aspartate_kinase_CS"/>
</dbReference>
<evidence type="ECO:0000256" key="3">
    <source>
        <dbReference type="ARBA" id="ARBA00013059"/>
    </source>
</evidence>
<evidence type="ECO:0000256" key="1">
    <source>
        <dbReference type="ARBA" id="ARBA00001933"/>
    </source>
</evidence>
<evidence type="ECO:0000256" key="10">
    <source>
        <dbReference type="ARBA" id="ARBA00023239"/>
    </source>
</evidence>
<evidence type="ECO:0000256" key="7">
    <source>
        <dbReference type="ARBA" id="ARBA00022793"/>
    </source>
</evidence>
<feature type="active site" description="Proton donor" evidence="11">
    <location>
        <position position="824"/>
    </location>
</feature>
<dbReference type="Gene3D" id="2.40.37.10">
    <property type="entry name" value="Lyase, Ornithine Decarboxylase, Chain A, domain 1"/>
    <property type="match status" value="1"/>
</dbReference>
<comment type="cofactor">
    <cofactor evidence="1 11">
        <name>pyridoxal 5'-phosphate</name>
        <dbReference type="ChEBI" id="CHEBI:597326"/>
    </cofactor>
</comment>
<keyword evidence="6 18" id="KW-0418">Kinase</keyword>
<dbReference type="Pfam" id="PF00278">
    <property type="entry name" value="Orn_DAP_Arg_deC"/>
    <property type="match status" value="1"/>
</dbReference>
<dbReference type="InterPro" id="IPR045865">
    <property type="entry name" value="ACT-like_dom_sf"/>
</dbReference>
<comment type="pathway">
    <text evidence="13">Amino-acid biosynthesis; L-methionine biosynthesis via de novo pathway; L-homoserine from L-aspartate: step 1/3.</text>
</comment>
<dbReference type="PANTHER" id="PTHR43727:SF2">
    <property type="entry name" value="GROUP IV DECARBOXYLASE"/>
    <property type="match status" value="1"/>
</dbReference>
<comment type="pathway">
    <text evidence="13">Amino-acid biosynthesis; L-threonine biosynthesis; L-threonine from L-aspartate: step 1/5.</text>
</comment>
<feature type="domain" description="Orn/DAP/Arg decarboxylase 2 N-terminal" evidence="16">
    <location>
        <begin position="539"/>
        <end position="761"/>
    </location>
</feature>
<dbReference type="GO" id="GO:0008836">
    <property type="term" value="F:diaminopimelate decarboxylase activity"/>
    <property type="evidence" value="ECO:0007669"/>
    <property type="project" value="InterPro"/>
</dbReference>
<evidence type="ECO:0000256" key="8">
    <source>
        <dbReference type="ARBA" id="ARBA00022840"/>
    </source>
</evidence>
<dbReference type="PRINTS" id="PR01181">
    <property type="entry name" value="DAPDCRBXLASE"/>
</dbReference>
<dbReference type="SUPFAM" id="SSF55021">
    <property type="entry name" value="ACT-like"/>
    <property type="match status" value="2"/>
</dbReference>
<keyword evidence="10" id="KW-0456">Lyase</keyword>
<dbReference type="GO" id="GO:0009089">
    <property type="term" value="P:lysine biosynthetic process via diaminopimelate"/>
    <property type="evidence" value="ECO:0007669"/>
    <property type="project" value="UniProtKB-UniPathway"/>
</dbReference>
<dbReference type="KEGG" id="bsed:DN745_14090"/>
<dbReference type="AlphaFoldDB" id="A0A2Z4FN42"/>
<evidence type="ECO:0000259" key="14">
    <source>
        <dbReference type="Pfam" id="PF00278"/>
    </source>
</evidence>
<dbReference type="Pfam" id="PF02784">
    <property type="entry name" value="Orn_Arg_deC_N"/>
    <property type="match status" value="1"/>
</dbReference>
<dbReference type="SUPFAM" id="SSF53633">
    <property type="entry name" value="Carbamate kinase-like"/>
    <property type="match status" value="1"/>
</dbReference>
<dbReference type="Proteomes" id="UP000249799">
    <property type="component" value="Chromosome"/>
</dbReference>
<evidence type="ECO:0000313" key="19">
    <source>
        <dbReference type="Proteomes" id="UP000249799"/>
    </source>
</evidence>
<accession>A0A2Z4FN42</accession>
<dbReference type="UniPathway" id="UPA00034">
    <property type="reaction ID" value="UER00015"/>
</dbReference>
<organism evidence="18 19">
    <name type="scientific">Bradymonas sediminis</name>
    <dbReference type="NCBI Taxonomy" id="1548548"/>
    <lineage>
        <taxon>Bacteria</taxon>
        <taxon>Deltaproteobacteria</taxon>
        <taxon>Bradymonadales</taxon>
        <taxon>Bradymonadaceae</taxon>
        <taxon>Bradymonas</taxon>
    </lineage>
</organism>
<evidence type="ECO:0000259" key="15">
    <source>
        <dbReference type="Pfam" id="PF00696"/>
    </source>
</evidence>
<dbReference type="InterPro" id="IPR009006">
    <property type="entry name" value="Ala_racemase/Decarboxylase_C"/>
</dbReference>
<evidence type="ECO:0000256" key="6">
    <source>
        <dbReference type="ARBA" id="ARBA00022777"/>
    </source>
</evidence>
<keyword evidence="7" id="KW-0210">Decarboxylase</keyword>
<dbReference type="InterPro" id="IPR011246">
    <property type="entry name" value="DAP_dec_asp_kin"/>
</dbReference>
<feature type="domain" description="Aspartate/glutamate/uridylate kinase" evidence="15">
    <location>
        <begin position="19"/>
        <end position="301"/>
    </location>
</feature>
<dbReference type="Gene3D" id="3.20.20.10">
    <property type="entry name" value="Alanine racemase"/>
    <property type="match status" value="1"/>
</dbReference>
<dbReference type="InterPro" id="IPR029066">
    <property type="entry name" value="PLP-binding_barrel"/>
</dbReference>
<name>A0A2Z4FN42_9DELT</name>
<dbReference type="InterPro" id="IPR022644">
    <property type="entry name" value="De-COase2_N"/>
</dbReference>
<dbReference type="NCBIfam" id="TIGR00657">
    <property type="entry name" value="asp_kinases"/>
    <property type="match status" value="1"/>
</dbReference>
<keyword evidence="13" id="KW-0028">Amino-acid biosynthesis</keyword>
<keyword evidence="4" id="KW-0808">Transferase</keyword>